<dbReference type="PANTHER" id="PTHR14969">
    <property type="entry name" value="SPHINGOSINE-1-PHOSPHATE PHOSPHOHYDROLASE"/>
    <property type="match status" value="1"/>
</dbReference>
<gene>
    <name evidence="3" type="primary">bcrC_4</name>
    <name evidence="3" type="ORF">GALL_350900</name>
</gene>
<dbReference type="Gene3D" id="1.20.144.10">
    <property type="entry name" value="Phosphatidic acid phosphatase type 2/haloperoxidase"/>
    <property type="match status" value="1"/>
</dbReference>
<comment type="caution">
    <text evidence="3">The sequence shown here is derived from an EMBL/GenBank/DDBJ whole genome shotgun (WGS) entry which is preliminary data.</text>
</comment>
<feature type="transmembrane region" description="Helical" evidence="1">
    <location>
        <begin position="27"/>
        <end position="50"/>
    </location>
</feature>
<accession>A0A1J5QIM1</accession>
<protein>
    <submittedName>
        <fullName evidence="3">Undecaprenyl-diphosphatase BcrC</fullName>
        <ecNumber evidence="3">3.6.1.27</ecNumber>
    </submittedName>
</protein>
<dbReference type="InterPro" id="IPR000326">
    <property type="entry name" value="PAP2/HPO"/>
</dbReference>
<feature type="transmembrane region" description="Helical" evidence="1">
    <location>
        <begin position="56"/>
        <end position="79"/>
    </location>
</feature>
<name>A0A1J5QIM1_9ZZZZ</name>
<feature type="transmembrane region" description="Helical" evidence="1">
    <location>
        <begin position="152"/>
        <end position="173"/>
    </location>
</feature>
<feature type="domain" description="Phosphatidic acid phosphatase type 2/haloperoxidase" evidence="2">
    <location>
        <begin position="58"/>
        <end position="167"/>
    </location>
</feature>
<sequence>MVARGSAAVLSPFTQVTVSASLIMDTLVVALAQYLPVLVPVAAAVVWFTLPTSAKLSLGFQAVVALVVVMGLIQLAAALHTDPRPFVVDPSVAPLFPHPADNGFPSDHTALASTVGLLVMLYRRRTGLVLLVAGIVGGAARVLAHVHHVQDIVAGVVIAGVTVAVAVAVWNAVRPRLRGRLAVLATAG</sequence>
<dbReference type="GO" id="GO:0050380">
    <property type="term" value="F:undecaprenyl-diphosphatase activity"/>
    <property type="evidence" value="ECO:0007669"/>
    <property type="project" value="UniProtKB-EC"/>
</dbReference>
<dbReference type="InterPro" id="IPR036938">
    <property type="entry name" value="PAP2/HPO_sf"/>
</dbReference>
<dbReference type="SMART" id="SM00014">
    <property type="entry name" value="acidPPc"/>
    <property type="match status" value="1"/>
</dbReference>
<evidence type="ECO:0000259" key="2">
    <source>
        <dbReference type="SMART" id="SM00014"/>
    </source>
</evidence>
<keyword evidence="1" id="KW-0812">Transmembrane</keyword>
<feature type="transmembrane region" description="Helical" evidence="1">
    <location>
        <begin position="128"/>
        <end position="146"/>
    </location>
</feature>
<proteinExistence type="predicted"/>
<dbReference type="Pfam" id="PF01569">
    <property type="entry name" value="PAP2"/>
    <property type="match status" value="1"/>
</dbReference>
<dbReference type="AlphaFoldDB" id="A0A1J5QIM1"/>
<reference evidence="3" key="1">
    <citation type="submission" date="2016-10" db="EMBL/GenBank/DDBJ databases">
        <title>Sequence of Gallionella enrichment culture.</title>
        <authorList>
            <person name="Poehlein A."/>
            <person name="Muehling M."/>
            <person name="Daniel R."/>
        </authorList>
    </citation>
    <scope>NUCLEOTIDE SEQUENCE</scope>
</reference>
<keyword evidence="1" id="KW-1133">Transmembrane helix</keyword>
<dbReference type="PANTHER" id="PTHR14969:SF13">
    <property type="entry name" value="AT30094P"/>
    <property type="match status" value="1"/>
</dbReference>
<keyword evidence="1" id="KW-0472">Membrane</keyword>
<dbReference type="EC" id="3.6.1.27" evidence="3"/>
<evidence type="ECO:0000313" key="3">
    <source>
        <dbReference type="EMBL" id="OIQ83114.1"/>
    </source>
</evidence>
<dbReference type="EMBL" id="MLJW01000734">
    <property type="protein sequence ID" value="OIQ83114.1"/>
    <property type="molecule type" value="Genomic_DNA"/>
</dbReference>
<evidence type="ECO:0000256" key="1">
    <source>
        <dbReference type="SAM" id="Phobius"/>
    </source>
</evidence>
<dbReference type="SUPFAM" id="SSF48317">
    <property type="entry name" value="Acid phosphatase/Vanadium-dependent haloperoxidase"/>
    <property type="match status" value="1"/>
</dbReference>
<organism evidence="3">
    <name type="scientific">mine drainage metagenome</name>
    <dbReference type="NCBI Taxonomy" id="410659"/>
    <lineage>
        <taxon>unclassified sequences</taxon>
        <taxon>metagenomes</taxon>
        <taxon>ecological metagenomes</taxon>
    </lineage>
</organism>
<keyword evidence="3" id="KW-0378">Hydrolase</keyword>